<dbReference type="RefSeq" id="WP_100204030.1">
    <property type="nucleotide sequence ID" value="NZ_PGGW01000066.1"/>
</dbReference>
<dbReference type="Proteomes" id="UP000230407">
    <property type="component" value="Unassembled WGS sequence"/>
</dbReference>
<proteinExistence type="predicted"/>
<comment type="caution">
    <text evidence="2">The sequence shown here is derived from an EMBL/GenBank/DDBJ whole genome shotgun (WGS) entry which is preliminary data.</text>
</comment>
<dbReference type="Gene3D" id="3.40.50.620">
    <property type="entry name" value="HUPs"/>
    <property type="match status" value="1"/>
</dbReference>
<dbReference type="Pfam" id="PF00733">
    <property type="entry name" value="Asn_synthase"/>
    <property type="match status" value="1"/>
</dbReference>
<accession>A0A2M8LTW7</accession>
<dbReference type="InterPro" id="IPR001962">
    <property type="entry name" value="Asn_synthase"/>
</dbReference>
<evidence type="ECO:0000313" key="3">
    <source>
        <dbReference type="Proteomes" id="UP000230407"/>
    </source>
</evidence>
<dbReference type="EMBL" id="PGGW01000066">
    <property type="protein sequence ID" value="PJE95386.1"/>
    <property type="molecule type" value="Genomic_DNA"/>
</dbReference>
<dbReference type="GO" id="GO:0006529">
    <property type="term" value="P:asparagine biosynthetic process"/>
    <property type="evidence" value="ECO:0007669"/>
    <property type="project" value="InterPro"/>
</dbReference>
<organism evidence="2 3">
    <name type="scientific">Streptomyces carminius</name>
    <dbReference type="NCBI Taxonomy" id="2665496"/>
    <lineage>
        <taxon>Bacteria</taxon>
        <taxon>Bacillati</taxon>
        <taxon>Actinomycetota</taxon>
        <taxon>Actinomycetes</taxon>
        <taxon>Kitasatosporales</taxon>
        <taxon>Streptomycetaceae</taxon>
        <taxon>Streptomyces</taxon>
    </lineage>
</organism>
<dbReference type="AlphaFoldDB" id="A0A2M8LTW7"/>
<reference evidence="2 3" key="1">
    <citation type="submission" date="2017-11" db="EMBL/GenBank/DDBJ databases">
        <title>Streptomyces carmine sp. nov., a novel actinomycete isolated from Sophora alopecuroides in Xinjiang, China.</title>
        <authorList>
            <person name="Wang Y."/>
            <person name="Luo X."/>
            <person name="Wan C."/>
            <person name="Zhang L."/>
        </authorList>
    </citation>
    <scope>NUCLEOTIDE SEQUENCE [LARGE SCALE GENOMIC DNA]</scope>
    <source>
        <strain evidence="2 3">TRM SA0054</strain>
    </source>
</reference>
<evidence type="ECO:0000313" key="2">
    <source>
        <dbReference type="EMBL" id="PJE95386.1"/>
    </source>
</evidence>
<dbReference type="GO" id="GO:0004066">
    <property type="term" value="F:asparagine synthase (glutamine-hydrolyzing) activity"/>
    <property type="evidence" value="ECO:0007669"/>
    <property type="project" value="InterPro"/>
</dbReference>
<protein>
    <submittedName>
        <fullName evidence="2">Asparagine synthase</fullName>
    </submittedName>
</protein>
<evidence type="ECO:0000259" key="1">
    <source>
        <dbReference type="Pfam" id="PF00733"/>
    </source>
</evidence>
<dbReference type="InterPro" id="IPR014729">
    <property type="entry name" value="Rossmann-like_a/b/a_fold"/>
</dbReference>
<sequence>MSRPFSPATVPTWFVVLPDSDAAAEVAGRARAHASRELKHPSGRPWLLGRWPRDALTVGECGDARVAVLGEHRVTPGEAARAAAGVRDSPAALDRRSAAWSGSFHLLACAAGRIRVRGGVTGVRRVFHGRAGSVAAAGDRADVVADLLGKELDEARLAVQLLTLDLLHPLSGRPLWHGVERLPGGHWLLLDPDGGTRHSRRWSAPEPVVPLAEGAADLARALADAVEVRTRGLALVTADLGGLDSTAVCCTAARGTTPVVAYTAATHDPLGDDVRWARRTVAALGNVEHHLVPAEDVPLSYDGLGSLGDLLDAPCLMTVDHNRRMSLLRLAAERGSALHLTGLGGDELLGGSAAHLHTMIRTRPRTALRGLRGYAAKYGWSRRQVLRQLLDRRSYPAWLAGVAADLRRPQPDERQPLLEWCAPPRLPPWVTPEAADAVRELILTEAPAARPLAPGRGHGAHRELVSMDLLSRFARHVNQMSEPLGVVCAAPYYDDRVVEAALAVRPEDRVTPYWYKPLIVEAMRGIVPEGSRTRATRANATLEEAAGQRRHRDQLLALCEDSRLGRLGLVDTGVLRRWCTRPLSPELESELLHPTVACEVWLRSRETAAAPSPADR</sequence>
<dbReference type="SUPFAM" id="SSF52402">
    <property type="entry name" value="Adenine nucleotide alpha hydrolases-like"/>
    <property type="match status" value="1"/>
</dbReference>
<keyword evidence="3" id="KW-1185">Reference proteome</keyword>
<gene>
    <name evidence="2" type="ORF">CUT44_24220</name>
</gene>
<feature type="domain" description="Asparagine synthetase" evidence="1">
    <location>
        <begin position="218"/>
        <end position="603"/>
    </location>
</feature>
<name>A0A2M8LTW7_9ACTN</name>